<feature type="domain" description="Cytochrome c" evidence="9">
    <location>
        <begin position="329"/>
        <end position="495"/>
    </location>
</feature>
<dbReference type="OrthoDB" id="9772811at2"/>
<keyword evidence="6 7" id="KW-0408">Iron</keyword>
<evidence type="ECO:0000313" key="10">
    <source>
        <dbReference type="EMBL" id="OWK40431.1"/>
    </source>
</evidence>
<feature type="signal peptide" evidence="8">
    <location>
        <begin position="1"/>
        <end position="29"/>
    </location>
</feature>
<comment type="subcellular location">
    <subcellularLocation>
        <location evidence="1">Cell envelope</location>
    </subcellularLocation>
</comment>
<dbReference type="GO" id="GO:0009055">
    <property type="term" value="F:electron transfer activity"/>
    <property type="evidence" value="ECO:0007669"/>
    <property type="project" value="InterPro"/>
</dbReference>
<dbReference type="GO" id="GO:0030313">
    <property type="term" value="C:cell envelope"/>
    <property type="evidence" value="ECO:0007669"/>
    <property type="project" value="UniProtKB-SubCell"/>
</dbReference>
<organism evidence="10 11">
    <name type="scientific">Fimbriiglobus ruber</name>
    <dbReference type="NCBI Taxonomy" id="1908690"/>
    <lineage>
        <taxon>Bacteria</taxon>
        <taxon>Pseudomonadati</taxon>
        <taxon>Planctomycetota</taxon>
        <taxon>Planctomycetia</taxon>
        <taxon>Gemmatales</taxon>
        <taxon>Gemmataceae</taxon>
        <taxon>Fimbriiglobus</taxon>
    </lineage>
</organism>
<dbReference type="InterPro" id="IPR036909">
    <property type="entry name" value="Cyt_c-like_dom_sf"/>
</dbReference>
<evidence type="ECO:0000313" key="11">
    <source>
        <dbReference type="Proteomes" id="UP000214646"/>
    </source>
</evidence>
<evidence type="ECO:0000256" key="2">
    <source>
        <dbReference type="ARBA" id="ARBA00022617"/>
    </source>
</evidence>
<evidence type="ECO:0000256" key="7">
    <source>
        <dbReference type="PROSITE-ProRule" id="PRU00433"/>
    </source>
</evidence>
<dbReference type="GO" id="GO:0046872">
    <property type="term" value="F:metal ion binding"/>
    <property type="evidence" value="ECO:0007669"/>
    <property type="project" value="UniProtKB-KW"/>
</dbReference>
<evidence type="ECO:0000259" key="9">
    <source>
        <dbReference type="PROSITE" id="PS51007"/>
    </source>
</evidence>
<dbReference type="GO" id="GO:0020037">
    <property type="term" value="F:heme binding"/>
    <property type="evidence" value="ECO:0007669"/>
    <property type="project" value="InterPro"/>
</dbReference>
<dbReference type="Pfam" id="PF03150">
    <property type="entry name" value="CCP_MauG"/>
    <property type="match status" value="1"/>
</dbReference>
<evidence type="ECO:0000256" key="8">
    <source>
        <dbReference type="SAM" id="SignalP"/>
    </source>
</evidence>
<keyword evidence="4 8" id="KW-0732">Signal</keyword>
<feature type="chain" id="PRO_5012917435" evidence="8">
    <location>
        <begin position="30"/>
        <end position="512"/>
    </location>
</feature>
<dbReference type="InterPro" id="IPR004852">
    <property type="entry name" value="Di-haem_cyt_c_peroxidsae"/>
</dbReference>
<accession>A0A225DFT3</accession>
<dbReference type="AlphaFoldDB" id="A0A225DFT3"/>
<evidence type="ECO:0000256" key="5">
    <source>
        <dbReference type="ARBA" id="ARBA00023002"/>
    </source>
</evidence>
<dbReference type="PANTHER" id="PTHR30600">
    <property type="entry name" value="CYTOCHROME C PEROXIDASE-RELATED"/>
    <property type="match status" value="1"/>
</dbReference>
<evidence type="ECO:0000256" key="6">
    <source>
        <dbReference type="ARBA" id="ARBA00023004"/>
    </source>
</evidence>
<reference evidence="11" key="1">
    <citation type="submission" date="2017-06" db="EMBL/GenBank/DDBJ databases">
        <title>Genome analysis of Fimbriiglobus ruber SP5, the first member of the order Planctomycetales with confirmed chitinolytic capability.</title>
        <authorList>
            <person name="Ravin N.V."/>
            <person name="Rakitin A.L."/>
            <person name="Ivanova A.A."/>
            <person name="Beletsky A.V."/>
            <person name="Kulichevskaya I.S."/>
            <person name="Mardanov A.V."/>
            <person name="Dedysh S.N."/>
        </authorList>
    </citation>
    <scope>NUCLEOTIDE SEQUENCE [LARGE SCALE GENOMIC DNA]</scope>
    <source>
        <strain evidence="11">SP5</strain>
    </source>
</reference>
<keyword evidence="10" id="KW-0575">Peroxidase</keyword>
<gene>
    <name evidence="10" type="ORF">FRUB_05350</name>
</gene>
<dbReference type="SUPFAM" id="SSF46626">
    <property type="entry name" value="Cytochrome c"/>
    <property type="match status" value="2"/>
</dbReference>
<dbReference type="InterPro" id="IPR009056">
    <property type="entry name" value="Cyt_c-like_dom"/>
</dbReference>
<dbReference type="EMBL" id="NIDE01000008">
    <property type="protein sequence ID" value="OWK40431.1"/>
    <property type="molecule type" value="Genomic_DNA"/>
</dbReference>
<dbReference type="PROSITE" id="PS51007">
    <property type="entry name" value="CYTC"/>
    <property type="match status" value="1"/>
</dbReference>
<comment type="caution">
    <text evidence="10">The sequence shown here is derived from an EMBL/GenBank/DDBJ whole genome shotgun (WGS) entry which is preliminary data.</text>
</comment>
<dbReference type="Proteomes" id="UP000214646">
    <property type="component" value="Unassembled WGS sequence"/>
</dbReference>
<keyword evidence="11" id="KW-1185">Reference proteome</keyword>
<dbReference type="InterPro" id="IPR051395">
    <property type="entry name" value="Cytochrome_c_Peroxidase/MauG"/>
</dbReference>
<evidence type="ECO:0000256" key="4">
    <source>
        <dbReference type="ARBA" id="ARBA00022729"/>
    </source>
</evidence>
<dbReference type="GO" id="GO:0004130">
    <property type="term" value="F:cytochrome-c peroxidase activity"/>
    <property type="evidence" value="ECO:0007669"/>
    <property type="project" value="TreeGrafter"/>
</dbReference>
<keyword evidence="3 7" id="KW-0479">Metal-binding</keyword>
<dbReference type="Gene3D" id="1.10.760.10">
    <property type="entry name" value="Cytochrome c-like domain"/>
    <property type="match status" value="2"/>
</dbReference>
<keyword evidence="2 7" id="KW-0349">Heme</keyword>
<sequence length="512" mass="55069">MPTTRRFSSVAVPALAVGLFAFAWTASFAQDKPHDPPAGVKDPHDAAIPNDALKAPFKDTAPIIFVTRNQGAAEWAKLPAYWNETTEQATDPITGEKATRRAVKIKVPLGLGTFPTVPPRNAMTVAKWELGKRLYFDKILSTNNTVACASCHQPGKGYGDARKVSIGIANNLGGVNAPTVINSAYNQFQFWDGRAASLEEQAQGPVGNPLEMFAGKGDHWEEAVVRLRKSPEYVKAFRAVFGHGPTRDAASKAIAAYERTVLSGNSVHDRADLLMRKRVAEEESGKFDLKAEDYAAAVKAAFAAKDAPALTALGLDPAADADKAAAVGAKLVNGRTLFFGKARCSNCHVGDNFTDHAFHNLGVGAKDGSLPESEYGRWTRLPTGDKDETQVGAFKTPGLRALVGTGPYMHSGDEKTLEAVIDLYDRGGNANEFLDAKMRDTDAERAFLKAKADGTTYTGPKPTIFTRGGRPIIPFKLNLTAAEKADLVLFLKALEGDPIDPTVADPNWYPKN</sequence>
<evidence type="ECO:0000256" key="1">
    <source>
        <dbReference type="ARBA" id="ARBA00004196"/>
    </source>
</evidence>
<name>A0A225DFT3_9BACT</name>
<dbReference type="PANTHER" id="PTHR30600:SF10">
    <property type="entry name" value="BLL6722 PROTEIN"/>
    <property type="match status" value="1"/>
</dbReference>
<proteinExistence type="predicted"/>
<evidence type="ECO:0000256" key="3">
    <source>
        <dbReference type="ARBA" id="ARBA00022723"/>
    </source>
</evidence>
<protein>
    <submittedName>
        <fullName evidence="10">Cytochrome c551 peroxidase</fullName>
    </submittedName>
</protein>
<dbReference type="RefSeq" id="WP_088256340.1">
    <property type="nucleotide sequence ID" value="NZ_NIDE01000008.1"/>
</dbReference>
<keyword evidence="5" id="KW-0560">Oxidoreductase</keyword>